<dbReference type="KEGG" id="clt:CM240_0173"/>
<dbReference type="AlphaFoldDB" id="W6RZ81"/>
<evidence type="ECO:0000313" key="1">
    <source>
        <dbReference type="EMBL" id="CDM67347.1"/>
    </source>
</evidence>
<dbReference type="PATRIC" id="fig|1216932.3.peg.154"/>
<keyword evidence="2" id="KW-1185">Reference proteome</keyword>
<dbReference type="Proteomes" id="UP000019426">
    <property type="component" value="Chromosome M2/40_rep1"/>
</dbReference>
<evidence type="ECO:0000313" key="2">
    <source>
        <dbReference type="Proteomes" id="UP000019426"/>
    </source>
</evidence>
<dbReference type="HOGENOM" id="CLU_1764820_0_0_9"/>
<dbReference type="EMBL" id="HG917868">
    <property type="protein sequence ID" value="CDM67347.1"/>
    <property type="molecule type" value="Genomic_DNA"/>
</dbReference>
<dbReference type="OrthoDB" id="2374476at2"/>
<name>W6RZ81_9CLOT</name>
<proteinExistence type="predicted"/>
<sequence>MKIDYIEALKSMIAIIPLYKDGEGKVTMIKVENGDEYLTNVSINKALRDYFALNLLSLTAVTAKSEKILDKKSLVPLINNNEVIIPIKTIKPLVKGDRAFGYINYSKVKEVRNGLIIFKNGEELPYIDKYETVKRRIAEGDILVKAW</sequence>
<protein>
    <submittedName>
        <fullName evidence="1">Uncharacterized protein</fullName>
    </submittedName>
</protein>
<gene>
    <name evidence="1" type="ORF">CM240_0173</name>
</gene>
<dbReference type="eggNOG" id="ENOG5033160">
    <property type="taxonomic scope" value="Bacteria"/>
</dbReference>
<accession>W6RZ81</accession>
<reference evidence="1 2" key="1">
    <citation type="submission" date="2013-11" db="EMBL/GenBank/DDBJ databases">
        <title>Complete genome sequence of Clostridum sp. M2/40.</title>
        <authorList>
            <person name="Wibberg D."/>
            <person name="Puehler A."/>
            <person name="Schlueter A."/>
        </authorList>
    </citation>
    <scope>NUCLEOTIDE SEQUENCE [LARGE SCALE GENOMIC DNA]</scope>
    <source>
        <strain evidence="2">M2/40</strain>
    </source>
</reference>
<dbReference type="STRING" id="1216932.CM240_0173"/>
<dbReference type="RefSeq" id="WP_044035816.1">
    <property type="nucleotide sequence ID" value="NZ_HG917868.1"/>
</dbReference>
<organism evidence="1 2">
    <name type="scientific">Clostridium bornimense</name>
    <dbReference type="NCBI Taxonomy" id="1216932"/>
    <lineage>
        <taxon>Bacteria</taxon>
        <taxon>Bacillati</taxon>
        <taxon>Bacillota</taxon>
        <taxon>Clostridia</taxon>
        <taxon>Eubacteriales</taxon>
        <taxon>Clostridiaceae</taxon>
        <taxon>Clostridium</taxon>
    </lineage>
</organism>